<comment type="similarity">
    <text evidence="2">Belongs to the glycosyl hydrolase 20 family.</text>
</comment>
<dbReference type="Pfam" id="PF00728">
    <property type="entry name" value="Glyco_hydro_20"/>
    <property type="match status" value="1"/>
</dbReference>
<dbReference type="InterPro" id="IPR011658">
    <property type="entry name" value="PA14_dom"/>
</dbReference>
<sequence>MKIRNILSLGLLAFIIISCQEKYTPATYNQGINITPKPQELIRNEGQYALDHSTVFVIEENEELKQVADFFALKLKRSTGLELKVQKEAADNNFISLQLEPIHSEEGYTLDASNQGVTIKASSPKGIFYGLSTLMQLLPAEVESETLVQNMDWTLPAVSIKDKPRFSWRGFHLDVCRHFISLEEVKKHIDILSIFKINKFHWHLTEDQGWRIEIKKYPKLTSVGATRTEADGSTHEGFYTQEEIKEVVAYAAARYIDVIPEIEMPGHALAALSAYPELSCNEGTYTPRIIWGVETDVFCAGKDEVFTFLEDVIEEIIPLFPYEYYHMGGDESPKDRWETCPRCQARIKKEGLHDEHELQSYFMSRMENVLMQHDKKMIGWDEILEGGISDSANVMSWRGEEGGIAAANAGNDVVMAPGAWMYLDKYEGDYKIDPVTIGGFLPIKKVYNYEPIPADIDSSKAHHVLGAQTTLWSEYIYQEELSEYRMYPRALALAELTWTAKEQKDYKDFEQRLNNQMVRLDGHDVNYYIPLPEGPTSQVAFIDSAVLAFSTPRPVARMVYTLDGSEPKLSSPVYTEPLVFESDVTVKIASVLPQGKMSKSRAIKVEKQTLAPALGTKPVRPGLIAKTAYGKFLSTEDLEGVAQWSEKSLDSLSQANSTLYWGFVIDEERFRAEIIEGYIDIPEDGVYFFSSNQDQVWIDDVLVVDNDGFVKRFSQNDGSKALAKGLHKLKVIYLNNVFRGWASDWNTVEVQIRKSTQEDFRTVASDMLFRDSKNNLLTSNQ</sequence>
<dbReference type="GO" id="GO:0016020">
    <property type="term" value="C:membrane"/>
    <property type="evidence" value="ECO:0007669"/>
    <property type="project" value="TreeGrafter"/>
</dbReference>
<dbReference type="GO" id="GO:0005975">
    <property type="term" value="P:carbohydrate metabolic process"/>
    <property type="evidence" value="ECO:0007669"/>
    <property type="project" value="InterPro"/>
</dbReference>
<evidence type="ECO:0000256" key="1">
    <source>
        <dbReference type="ARBA" id="ARBA00001231"/>
    </source>
</evidence>
<dbReference type="InterPro" id="IPR059177">
    <property type="entry name" value="GH29D-like_dom"/>
</dbReference>
<name>A0A1W2G859_REIFA</name>
<evidence type="ECO:0000313" key="8">
    <source>
        <dbReference type="EMBL" id="SMD32612.1"/>
    </source>
</evidence>
<dbReference type="SUPFAM" id="SSF55545">
    <property type="entry name" value="beta-N-acetylhexosaminidase-like domain"/>
    <property type="match status" value="1"/>
</dbReference>
<dbReference type="PROSITE" id="PS51257">
    <property type="entry name" value="PROKAR_LIPOPROTEIN"/>
    <property type="match status" value="1"/>
</dbReference>
<dbReference type="InterPro" id="IPR029018">
    <property type="entry name" value="Hex-like_dom2"/>
</dbReference>
<evidence type="ECO:0000256" key="3">
    <source>
        <dbReference type="ARBA" id="ARBA00012663"/>
    </source>
</evidence>
<reference evidence="8 9" key="1">
    <citation type="submission" date="2017-04" db="EMBL/GenBank/DDBJ databases">
        <authorList>
            <person name="Afonso C.L."/>
            <person name="Miller P.J."/>
            <person name="Scott M.A."/>
            <person name="Spackman E."/>
            <person name="Goraichik I."/>
            <person name="Dimitrov K.M."/>
            <person name="Suarez D.L."/>
            <person name="Swayne D.E."/>
        </authorList>
    </citation>
    <scope>NUCLEOTIDE SEQUENCE [LARGE SCALE GENOMIC DNA]</scope>
    <source>
        <strain evidence="8 9">DSM 26133</strain>
    </source>
</reference>
<dbReference type="RefSeq" id="WP_084371266.1">
    <property type="nucleotide sequence ID" value="NZ_FWYF01000001.1"/>
</dbReference>
<dbReference type="EC" id="3.2.1.52" evidence="3"/>
<dbReference type="InterPro" id="IPR025705">
    <property type="entry name" value="Beta_hexosaminidase_sua/sub"/>
</dbReference>
<accession>A0A1W2G859</accession>
<feature type="active site" description="Proton donor" evidence="6">
    <location>
        <position position="331"/>
    </location>
</feature>
<evidence type="ECO:0000256" key="6">
    <source>
        <dbReference type="PIRSR" id="PIRSR625705-1"/>
    </source>
</evidence>
<proteinExistence type="inferred from homology"/>
<dbReference type="SUPFAM" id="SSF56988">
    <property type="entry name" value="Anthrax protective antigen"/>
    <property type="match status" value="1"/>
</dbReference>
<dbReference type="CDD" id="cd06563">
    <property type="entry name" value="GH20_chitobiase-like"/>
    <property type="match status" value="1"/>
</dbReference>
<dbReference type="Gene3D" id="3.30.379.10">
    <property type="entry name" value="Chitobiase/beta-hexosaminidase domain 2-like"/>
    <property type="match status" value="1"/>
</dbReference>
<dbReference type="Pfam" id="PF02838">
    <property type="entry name" value="Glyco_hydro_20b"/>
    <property type="match status" value="1"/>
</dbReference>
<gene>
    <name evidence="8" type="ORF">SAMN04488029_0962</name>
</gene>
<evidence type="ECO:0000256" key="4">
    <source>
        <dbReference type="ARBA" id="ARBA00022801"/>
    </source>
</evidence>
<organism evidence="8 9">
    <name type="scientific">Reichenbachiella faecimaris</name>
    <dbReference type="NCBI Taxonomy" id="692418"/>
    <lineage>
        <taxon>Bacteria</taxon>
        <taxon>Pseudomonadati</taxon>
        <taxon>Bacteroidota</taxon>
        <taxon>Cytophagia</taxon>
        <taxon>Cytophagales</taxon>
        <taxon>Reichenbachiellaceae</taxon>
        <taxon>Reichenbachiella</taxon>
    </lineage>
</organism>
<dbReference type="Pfam" id="PF13290">
    <property type="entry name" value="CHB_HEX_C_1"/>
    <property type="match status" value="1"/>
</dbReference>
<dbReference type="Gene3D" id="3.20.20.80">
    <property type="entry name" value="Glycosidases"/>
    <property type="match status" value="1"/>
</dbReference>
<dbReference type="SMART" id="SM00758">
    <property type="entry name" value="PA14"/>
    <property type="match status" value="1"/>
</dbReference>
<dbReference type="Pfam" id="PF07691">
    <property type="entry name" value="PA14"/>
    <property type="match status" value="1"/>
</dbReference>
<keyword evidence="5" id="KW-0326">Glycosidase</keyword>
<evidence type="ECO:0000256" key="5">
    <source>
        <dbReference type="ARBA" id="ARBA00023295"/>
    </source>
</evidence>
<dbReference type="PRINTS" id="PR00738">
    <property type="entry name" value="GLHYDRLASE20"/>
</dbReference>
<dbReference type="InterPro" id="IPR015882">
    <property type="entry name" value="HEX_bac_N"/>
</dbReference>
<dbReference type="PANTHER" id="PTHR22600">
    <property type="entry name" value="BETA-HEXOSAMINIDASE"/>
    <property type="match status" value="1"/>
</dbReference>
<dbReference type="AlphaFoldDB" id="A0A1W2G859"/>
<feature type="domain" description="PA14" evidence="7">
    <location>
        <begin position="619"/>
        <end position="758"/>
    </location>
</feature>
<dbReference type="EMBL" id="FWYF01000001">
    <property type="protein sequence ID" value="SMD32612.1"/>
    <property type="molecule type" value="Genomic_DNA"/>
</dbReference>
<dbReference type="InterPro" id="IPR017853">
    <property type="entry name" value="GH"/>
</dbReference>
<evidence type="ECO:0000259" key="7">
    <source>
        <dbReference type="SMART" id="SM00758"/>
    </source>
</evidence>
<dbReference type="GO" id="GO:0030203">
    <property type="term" value="P:glycosaminoglycan metabolic process"/>
    <property type="evidence" value="ECO:0007669"/>
    <property type="project" value="TreeGrafter"/>
</dbReference>
<dbReference type="OrthoDB" id="9763537at2"/>
<keyword evidence="9" id="KW-1185">Reference proteome</keyword>
<comment type="catalytic activity">
    <reaction evidence="1">
        <text>Hydrolysis of terminal non-reducing N-acetyl-D-hexosamine residues in N-acetyl-beta-D-hexosaminides.</text>
        <dbReference type="EC" id="3.2.1.52"/>
    </reaction>
</comment>
<protein>
    <recommendedName>
        <fullName evidence="3">beta-N-acetylhexosaminidase</fullName>
        <ecNumber evidence="3">3.2.1.52</ecNumber>
    </recommendedName>
</protein>
<dbReference type="Proteomes" id="UP000192472">
    <property type="component" value="Unassembled WGS sequence"/>
</dbReference>
<dbReference type="STRING" id="692418.SAMN04488029_0962"/>
<keyword evidence="4" id="KW-0378">Hydrolase</keyword>
<evidence type="ECO:0000313" key="9">
    <source>
        <dbReference type="Proteomes" id="UP000192472"/>
    </source>
</evidence>
<dbReference type="InterPro" id="IPR015883">
    <property type="entry name" value="Glyco_hydro_20_cat"/>
</dbReference>
<dbReference type="GO" id="GO:0004563">
    <property type="term" value="F:beta-N-acetylhexosaminidase activity"/>
    <property type="evidence" value="ECO:0007669"/>
    <property type="project" value="UniProtKB-EC"/>
</dbReference>
<dbReference type="PANTHER" id="PTHR22600:SF57">
    <property type="entry name" value="BETA-N-ACETYLHEXOSAMINIDASE"/>
    <property type="match status" value="1"/>
</dbReference>
<dbReference type="SUPFAM" id="SSF51445">
    <property type="entry name" value="(Trans)glycosidases"/>
    <property type="match status" value="1"/>
</dbReference>
<evidence type="ECO:0000256" key="2">
    <source>
        <dbReference type="ARBA" id="ARBA00006285"/>
    </source>
</evidence>